<dbReference type="Proteomes" id="UP000276133">
    <property type="component" value="Unassembled WGS sequence"/>
</dbReference>
<comment type="caution">
    <text evidence="3">The sequence shown here is derived from an EMBL/GenBank/DDBJ whole genome shotgun (WGS) entry which is preliminary data.</text>
</comment>
<sequence length="508" mass="58950">MEDENIPQVHHDFPMLESQDNRRKRGANHLTYSPSGVQQKSKQKHYSELAAVLIPKLGIRPDDIRVKPTANGNLMIYPEKEEHKTVMLSDEKVFEGYEKIDTGIAKQYSVIVRNIAGSEIEQEDKEKYGMVKVIPFERNGREIKVCKIILEDVSVFEEIVASGWMGLGYTKYPVKECEKPPKRCLNCHKFNHTILSYAPSGFYRNESAMYSNAVYVAKPSSNNDSCMREMGQNIVKLLEMKNTVESIEKRLYKVEELQTKVAELSGTVSDLSNKIVQLDNKVNEFNKIMESNNVIVGHFVTDVIRMVTPSNKANKQLFAQKIHERFTHHKLVFSYYNPPNTEPKKEFFEKLYESKVDFVLAGDLNSKNKILLNSNFCVLNDKSPTHCHFTTQKEDILDLFIASPCFYSKKVELSLKKHDMGSDYYPVLLKLKFEFDLYEKDINNLKKFDLNKAEWDKFRELLPKEVPNEIRNNLEKFNQFITESLVYAATNSIPTFKTRNFKKTLPYY</sequence>
<keyword evidence="4" id="KW-1185">Reference proteome</keyword>
<dbReference type="Gene3D" id="3.60.10.10">
    <property type="entry name" value="Endonuclease/exonuclease/phosphatase"/>
    <property type="match status" value="1"/>
</dbReference>
<feature type="compositionally biased region" description="Polar residues" evidence="2">
    <location>
        <begin position="30"/>
        <end position="40"/>
    </location>
</feature>
<feature type="region of interest" description="Disordered" evidence="2">
    <location>
        <begin position="1"/>
        <end position="42"/>
    </location>
</feature>
<dbReference type="OrthoDB" id="7476844at2759"/>
<evidence type="ECO:0000313" key="4">
    <source>
        <dbReference type="Proteomes" id="UP000276133"/>
    </source>
</evidence>
<dbReference type="InterPro" id="IPR036691">
    <property type="entry name" value="Endo/exonu/phosph_ase_sf"/>
</dbReference>
<dbReference type="AlphaFoldDB" id="A0A3M7SK98"/>
<feature type="non-terminal residue" evidence="3">
    <location>
        <position position="508"/>
    </location>
</feature>
<organism evidence="3 4">
    <name type="scientific">Brachionus plicatilis</name>
    <name type="common">Marine rotifer</name>
    <name type="synonym">Brachionus muelleri</name>
    <dbReference type="NCBI Taxonomy" id="10195"/>
    <lineage>
        <taxon>Eukaryota</taxon>
        <taxon>Metazoa</taxon>
        <taxon>Spiralia</taxon>
        <taxon>Gnathifera</taxon>
        <taxon>Rotifera</taxon>
        <taxon>Eurotatoria</taxon>
        <taxon>Monogononta</taxon>
        <taxon>Pseudotrocha</taxon>
        <taxon>Ploima</taxon>
        <taxon>Brachionidae</taxon>
        <taxon>Brachionus</taxon>
    </lineage>
</organism>
<keyword evidence="3" id="KW-0548">Nucleotidyltransferase</keyword>
<keyword evidence="1" id="KW-0175">Coiled coil</keyword>
<accession>A0A3M7SK98</accession>
<protein>
    <submittedName>
        <fullName evidence="3">RNA-directed DNA polymerase from mobile element</fullName>
    </submittedName>
</protein>
<feature type="coiled-coil region" evidence="1">
    <location>
        <begin position="254"/>
        <end position="288"/>
    </location>
</feature>
<evidence type="ECO:0000256" key="1">
    <source>
        <dbReference type="SAM" id="Coils"/>
    </source>
</evidence>
<name>A0A3M7SK98_BRAPC</name>
<dbReference type="EMBL" id="REGN01001218">
    <property type="protein sequence ID" value="RNA36176.1"/>
    <property type="molecule type" value="Genomic_DNA"/>
</dbReference>
<reference evidence="3 4" key="1">
    <citation type="journal article" date="2018" name="Sci. Rep.">
        <title>Genomic signatures of local adaptation to the degree of environmental predictability in rotifers.</title>
        <authorList>
            <person name="Franch-Gras L."/>
            <person name="Hahn C."/>
            <person name="Garcia-Roger E.M."/>
            <person name="Carmona M.J."/>
            <person name="Serra M."/>
            <person name="Gomez A."/>
        </authorList>
    </citation>
    <scope>NUCLEOTIDE SEQUENCE [LARGE SCALE GENOMIC DNA]</scope>
    <source>
        <strain evidence="3">HYR1</strain>
    </source>
</reference>
<keyword evidence="3" id="KW-0695">RNA-directed DNA polymerase</keyword>
<dbReference type="SUPFAM" id="SSF56219">
    <property type="entry name" value="DNase I-like"/>
    <property type="match status" value="1"/>
</dbReference>
<proteinExistence type="predicted"/>
<evidence type="ECO:0000256" key="2">
    <source>
        <dbReference type="SAM" id="MobiDB-lite"/>
    </source>
</evidence>
<gene>
    <name evidence="3" type="ORF">BpHYR1_049768</name>
</gene>
<evidence type="ECO:0000313" key="3">
    <source>
        <dbReference type="EMBL" id="RNA36176.1"/>
    </source>
</evidence>
<keyword evidence="3" id="KW-0808">Transferase</keyword>
<dbReference type="GO" id="GO:0003964">
    <property type="term" value="F:RNA-directed DNA polymerase activity"/>
    <property type="evidence" value="ECO:0007669"/>
    <property type="project" value="UniProtKB-KW"/>
</dbReference>